<dbReference type="Pfam" id="PF04488">
    <property type="entry name" value="Gly_transf_sug"/>
    <property type="match status" value="1"/>
</dbReference>
<dbReference type="PANTHER" id="PTHR32385">
    <property type="entry name" value="MANNOSYL PHOSPHORYLINOSITOL CERAMIDE SYNTHASE"/>
    <property type="match status" value="1"/>
</dbReference>
<dbReference type="GO" id="GO:0051999">
    <property type="term" value="P:mannosyl-inositol phosphorylceramide biosynthetic process"/>
    <property type="evidence" value="ECO:0007669"/>
    <property type="project" value="TreeGrafter"/>
</dbReference>
<sequence length="395" mass="43166">MRRGAAFALALALLATAAWTPIGAAREKTPNLDPTAGHRLRGGAPLFDTDNDPSTIAPGRGEIGPTAPAPATALAVPEIPKVLHVVWKTEKLPKFAEKYVKSWTDNHPGWEVRRWTDESMAAFVKEHFPRDVAMFRSFPTGVFRADTFRYMLMSIIGGVYVDLDMESLRPIDPLLRGQRCLVGQEPSAHAALIVSVPRHACNAWLASAPGVPFWDEVLAEVRVRSKGVMSRWNPPSVTGPEMLGSVMDRTGHGDGGCGLVDPPEALYPAVDKSAFNSMRERCEGMAPPAGGCPTPEYVLRGLAPTGPHAAVAGVAVRGEAPVEISLGEPIGEAPTMAWVCCRLAREGFVNPDREEMVRRGSFALHHWVHTWLDGPDARVTNVWRRRNILDDDREW</sequence>
<name>C1E8W1_MICCC</name>
<feature type="chain" id="PRO_5002906971" description="Glycosyltransferase family 32 protein" evidence="3">
    <location>
        <begin position="26"/>
        <end position="395"/>
    </location>
</feature>
<dbReference type="Gene3D" id="3.90.550.20">
    <property type="match status" value="1"/>
</dbReference>
<dbReference type="Proteomes" id="UP000002009">
    <property type="component" value="Chromosome 6"/>
</dbReference>
<reference evidence="4 5" key="1">
    <citation type="journal article" date="2009" name="Science">
        <title>Green evolution and dynamic adaptations revealed by genomes of the marine picoeukaryotes Micromonas.</title>
        <authorList>
            <person name="Worden A.Z."/>
            <person name="Lee J.H."/>
            <person name="Mock T."/>
            <person name="Rouze P."/>
            <person name="Simmons M.P."/>
            <person name="Aerts A.L."/>
            <person name="Allen A.E."/>
            <person name="Cuvelier M.L."/>
            <person name="Derelle E."/>
            <person name="Everett M.V."/>
            <person name="Foulon E."/>
            <person name="Grimwood J."/>
            <person name="Gundlach H."/>
            <person name="Henrissat B."/>
            <person name="Napoli C."/>
            <person name="McDonald S.M."/>
            <person name="Parker M.S."/>
            <person name="Rombauts S."/>
            <person name="Salamov A."/>
            <person name="Von Dassow P."/>
            <person name="Badger J.H."/>
            <person name="Coutinho P.M."/>
            <person name="Demir E."/>
            <person name="Dubchak I."/>
            <person name="Gentemann C."/>
            <person name="Eikrem W."/>
            <person name="Gready J.E."/>
            <person name="John U."/>
            <person name="Lanier W."/>
            <person name="Lindquist E.A."/>
            <person name="Lucas S."/>
            <person name="Mayer K.F."/>
            <person name="Moreau H."/>
            <person name="Not F."/>
            <person name="Otillar R."/>
            <person name="Panaud O."/>
            <person name="Pangilinan J."/>
            <person name="Paulsen I."/>
            <person name="Piegu B."/>
            <person name="Poliakov A."/>
            <person name="Robbens S."/>
            <person name="Schmutz J."/>
            <person name="Toulza E."/>
            <person name="Wyss T."/>
            <person name="Zelensky A."/>
            <person name="Zhou K."/>
            <person name="Armbrust E.V."/>
            <person name="Bhattacharya D."/>
            <person name="Goodenough U.W."/>
            <person name="Van de Peer Y."/>
            <person name="Grigoriev I.V."/>
        </authorList>
    </citation>
    <scope>NUCLEOTIDE SEQUENCE [LARGE SCALE GENOMIC DNA]</scope>
    <source>
        <strain evidence="5">RCC299 / NOUM17</strain>
    </source>
</reference>
<dbReference type="OrthoDB" id="513717at2759"/>
<gene>
    <name evidence="4" type="ORF">MICPUN_101129</name>
</gene>
<dbReference type="EMBL" id="CP001327">
    <property type="protein sequence ID" value="ACO64577.1"/>
    <property type="molecule type" value="Genomic_DNA"/>
</dbReference>
<evidence type="ECO:0000256" key="1">
    <source>
        <dbReference type="ARBA" id="ARBA00022679"/>
    </source>
</evidence>
<dbReference type="AlphaFoldDB" id="C1E8W1"/>
<keyword evidence="1" id="KW-0808">Transferase</keyword>
<dbReference type="InterPro" id="IPR051706">
    <property type="entry name" value="Glycosyltransferase_domain"/>
</dbReference>
<evidence type="ECO:0000256" key="2">
    <source>
        <dbReference type="SAM" id="MobiDB-lite"/>
    </source>
</evidence>
<evidence type="ECO:0000313" key="5">
    <source>
        <dbReference type="Proteomes" id="UP000002009"/>
    </source>
</evidence>
<evidence type="ECO:0000313" key="4">
    <source>
        <dbReference type="EMBL" id="ACO64577.1"/>
    </source>
</evidence>
<proteinExistence type="predicted"/>
<dbReference type="RefSeq" id="XP_002503319.1">
    <property type="nucleotide sequence ID" value="XM_002503273.1"/>
</dbReference>
<accession>C1E8W1</accession>
<dbReference type="KEGG" id="mis:MICPUN_101129"/>
<dbReference type="CAZy" id="GT32">
    <property type="family name" value="Glycosyltransferase Family 32"/>
</dbReference>
<dbReference type="InterPro" id="IPR029044">
    <property type="entry name" value="Nucleotide-diphossugar_trans"/>
</dbReference>
<dbReference type="eggNOG" id="ENOG502S7B8">
    <property type="taxonomic scope" value="Eukaryota"/>
</dbReference>
<dbReference type="GO" id="GO:0000030">
    <property type="term" value="F:mannosyltransferase activity"/>
    <property type="evidence" value="ECO:0007669"/>
    <property type="project" value="TreeGrafter"/>
</dbReference>
<keyword evidence="3" id="KW-0732">Signal</keyword>
<dbReference type="STRING" id="296587.C1E8W1"/>
<feature type="region of interest" description="Disordered" evidence="2">
    <location>
        <begin position="26"/>
        <end position="68"/>
    </location>
</feature>
<dbReference type="InterPro" id="IPR007577">
    <property type="entry name" value="GlycoTrfase_DXD_sugar-bd_CS"/>
</dbReference>
<dbReference type="GO" id="GO:0016020">
    <property type="term" value="C:membrane"/>
    <property type="evidence" value="ECO:0007669"/>
    <property type="project" value="GOC"/>
</dbReference>
<feature type="signal peptide" evidence="3">
    <location>
        <begin position="1"/>
        <end position="25"/>
    </location>
</feature>
<dbReference type="PANTHER" id="PTHR32385:SF23">
    <property type="entry name" value="NUCLEOTIDE-DIPHOSPHO-SUGAR TRANSFERASE"/>
    <property type="match status" value="1"/>
</dbReference>
<protein>
    <recommendedName>
        <fullName evidence="6">Glycosyltransferase family 32 protein</fullName>
    </recommendedName>
</protein>
<keyword evidence="5" id="KW-1185">Reference proteome</keyword>
<organism evidence="4 5">
    <name type="scientific">Micromonas commoda (strain RCC299 / NOUM17 / CCMP2709)</name>
    <name type="common">Picoplanktonic green alga</name>
    <dbReference type="NCBI Taxonomy" id="296587"/>
    <lineage>
        <taxon>Eukaryota</taxon>
        <taxon>Viridiplantae</taxon>
        <taxon>Chlorophyta</taxon>
        <taxon>Mamiellophyceae</taxon>
        <taxon>Mamiellales</taxon>
        <taxon>Mamiellaceae</taxon>
        <taxon>Micromonas</taxon>
    </lineage>
</organism>
<dbReference type="GeneID" id="8244256"/>
<evidence type="ECO:0008006" key="6">
    <source>
        <dbReference type="Google" id="ProtNLM"/>
    </source>
</evidence>
<dbReference type="InParanoid" id="C1E8W1"/>
<evidence type="ECO:0000256" key="3">
    <source>
        <dbReference type="SAM" id="SignalP"/>
    </source>
</evidence>
<dbReference type="SUPFAM" id="SSF53448">
    <property type="entry name" value="Nucleotide-diphospho-sugar transferases"/>
    <property type="match status" value="1"/>
</dbReference>